<protein>
    <submittedName>
        <fullName evidence="1">Uncharacterized protein</fullName>
    </submittedName>
</protein>
<name>A0A7S1TBZ5_9RHOD</name>
<sequence>MAPGETRCSKISCSDSDIRVAVDDQNNLRGAGLGTQGDCVDAALTEEGHSTTLQKWAVSDKLDQRRQALERIMLENHRLQMFLELTETVRDMVTQYLEENEDRNEGTARGLRV</sequence>
<proteinExistence type="predicted"/>
<accession>A0A7S1TBZ5</accession>
<dbReference type="AlphaFoldDB" id="A0A7S1TBZ5"/>
<dbReference type="EMBL" id="HBGH01007725">
    <property type="protein sequence ID" value="CAD9232146.1"/>
    <property type="molecule type" value="Transcribed_RNA"/>
</dbReference>
<organism evidence="1">
    <name type="scientific">Compsopogon caeruleus</name>
    <dbReference type="NCBI Taxonomy" id="31354"/>
    <lineage>
        <taxon>Eukaryota</taxon>
        <taxon>Rhodophyta</taxon>
        <taxon>Compsopogonophyceae</taxon>
        <taxon>Compsopogonales</taxon>
        <taxon>Compsopogonaceae</taxon>
        <taxon>Compsopogon</taxon>
    </lineage>
</organism>
<evidence type="ECO:0000313" key="1">
    <source>
        <dbReference type="EMBL" id="CAD9232146.1"/>
    </source>
</evidence>
<reference evidence="1" key="1">
    <citation type="submission" date="2021-01" db="EMBL/GenBank/DDBJ databases">
        <authorList>
            <person name="Corre E."/>
            <person name="Pelletier E."/>
            <person name="Niang G."/>
            <person name="Scheremetjew M."/>
            <person name="Finn R."/>
            <person name="Kale V."/>
            <person name="Holt S."/>
            <person name="Cochrane G."/>
            <person name="Meng A."/>
            <person name="Brown T."/>
            <person name="Cohen L."/>
        </authorList>
    </citation>
    <scope>NUCLEOTIDE SEQUENCE</scope>
    <source>
        <strain evidence="1">SAG 36.94</strain>
    </source>
</reference>
<gene>
    <name evidence="1" type="ORF">CCAE0312_LOCUS4227</name>
</gene>